<dbReference type="GO" id="GO:0070681">
    <property type="term" value="P:glutaminyl-tRNAGln biosynthesis via transamidation"/>
    <property type="evidence" value="ECO:0007669"/>
    <property type="project" value="TreeGrafter"/>
</dbReference>
<dbReference type="GO" id="GO:0005739">
    <property type="term" value="C:mitochondrion"/>
    <property type="evidence" value="ECO:0007669"/>
    <property type="project" value="TreeGrafter"/>
</dbReference>
<evidence type="ECO:0000313" key="1">
    <source>
        <dbReference type="EMBL" id="VDO66769.1"/>
    </source>
</evidence>
<proteinExistence type="predicted"/>
<dbReference type="PANTHER" id="PTHR15004:SF0">
    <property type="entry name" value="GLUTAMYL-TRNA(GLN) AMIDOTRANSFERASE SUBUNIT C, MITOCHONDRIAL"/>
    <property type="match status" value="1"/>
</dbReference>
<dbReference type="STRING" id="387005.A0A183HRW1"/>
<reference evidence="3" key="1">
    <citation type="submission" date="2016-06" db="UniProtKB">
        <authorList>
            <consortium name="WormBaseParasite"/>
        </authorList>
    </citation>
    <scope>IDENTIFICATION</scope>
</reference>
<reference evidence="1 2" key="2">
    <citation type="submission" date="2018-11" db="EMBL/GenBank/DDBJ databases">
        <authorList>
            <consortium name="Pathogen Informatics"/>
        </authorList>
    </citation>
    <scope>NUCLEOTIDE SEQUENCE [LARGE SCALE GENOMIC DNA]</scope>
</reference>
<protein>
    <submittedName>
        <fullName evidence="3">39S ribosomal protein L22, mitochondrial</fullName>
    </submittedName>
</protein>
<dbReference type="PANTHER" id="PTHR15004">
    <property type="entry name" value="GLUTAMYL-TRNA(GLN) AMIDOTRANSFERASE SUBUNIT C, MITOCHONDRIAL"/>
    <property type="match status" value="1"/>
</dbReference>
<dbReference type="WBParaSite" id="OFLC_0001022201-mRNA-1">
    <property type="protein sequence ID" value="OFLC_0001022201-mRNA-1"/>
    <property type="gene ID" value="OFLC_0001022201"/>
</dbReference>
<dbReference type="GO" id="GO:0032543">
    <property type="term" value="P:mitochondrial translation"/>
    <property type="evidence" value="ECO:0007669"/>
    <property type="project" value="TreeGrafter"/>
</dbReference>
<accession>A0A183HRW1</accession>
<evidence type="ECO:0000313" key="3">
    <source>
        <dbReference type="WBParaSite" id="OFLC_0001022201-mRNA-1"/>
    </source>
</evidence>
<sequence>MNSSMISLHLILQQRFRSVRFGVRYKSKRILENNSTATVSTDENEKIYVPREPIPSPIDQSKVEEPPVFDKALITHLERLSLVRFSDEQAVLHLKQAVRFANQLKLVDTTYDLQFDNY</sequence>
<keyword evidence="2" id="KW-1185">Reference proteome</keyword>
<dbReference type="AlphaFoldDB" id="A0A183HRW1"/>
<gene>
    <name evidence="1" type="ORF">OFLC_LOCUS10222</name>
</gene>
<evidence type="ECO:0000313" key="2">
    <source>
        <dbReference type="Proteomes" id="UP000267606"/>
    </source>
</evidence>
<name>A0A183HRW1_9BILA</name>
<organism evidence="3">
    <name type="scientific">Onchocerca flexuosa</name>
    <dbReference type="NCBI Taxonomy" id="387005"/>
    <lineage>
        <taxon>Eukaryota</taxon>
        <taxon>Metazoa</taxon>
        <taxon>Ecdysozoa</taxon>
        <taxon>Nematoda</taxon>
        <taxon>Chromadorea</taxon>
        <taxon>Rhabditida</taxon>
        <taxon>Spirurina</taxon>
        <taxon>Spiruromorpha</taxon>
        <taxon>Filarioidea</taxon>
        <taxon>Onchocercidae</taxon>
        <taxon>Onchocerca</taxon>
    </lineage>
</organism>
<dbReference type="GO" id="GO:0030956">
    <property type="term" value="C:glutamyl-tRNA(Gln) amidotransferase complex"/>
    <property type="evidence" value="ECO:0007669"/>
    <property type="project" value="TreeGrafter"/>
</dbReference>
<dbReference type="GO" id="GO:0006450">
    <property type="term" value="P:regulation of translational fidelity"/>
    <property type="evidence" value="ECO:0007669"/>
    <property type="project" value="InterPro"/>
</dbReference>
<dbReference type="EMBL" id="UZAJ01013380">
    <property type="protein sequence ID" value="VDO66769.1"/>
    <property type="molecule type" value="Genomic_DNA"/>
</dbReference>
<dbReference type="InterPro" id="IPR003837">
    <property type="entry name" value="GatC"/>
</dbReference>
<dbReference type="Proteomes" id="UP000267606">
    <property type="component" value="Unassembled WGS sequence"/>
</dbReference>